<evidence type="ECO:0000313" key="1">
    <source>
        <dbReference type="EMBL" id="KAK9943606.1"/>
    </source>
</evidence>
<dbReference type="EMBL" id="JBEDUW010000002">
    <property type="protein sequence ID" value="KAK9943606.1"/>
    <property type="molecule type" value="Genomic_DNA"/>
</dbReference>
<keyword evidence="2" id="KW-1185">Reference proteome</keyword>
<evidence type="ECO:0000313" key="2">
    <source>
        <dbReference type="Proteomes" id="UP001457282"/>
    </source>
</evidence>
<dbReference type="AlphaFoldDB" id="A0AAW1Y2X1"/>
<reference evidence="1 2" key="1">
    <citation type="journal article" date="2023" name="G3 (Bethesda)">
        <title>A chromosome-length genome assembly and annotation of blackberry (Rubus argutus, cv. 'Hillquist').</title>
        <authorList>
            <person name="Bruna T."/>
            <person name="Aryal R."/>
            <person name="Dudchenko O."/>
            <person name="Sargent D.J."/>
            <person name="Mead D."/>
            <person name="Buti M."/>
            <person name="Cavallini A."/>
            <person name="Hytonen T."/>
            <person name="Andres J."/>
            <person name="Pham M."/>
            <person name="Weisz D."/>
            <person name="Mascagni F."/>
            <person name="Usai G."/>
            <person name="Natali L."/>
            <person name="Bassil N."/>
            <person name="Fernandez G.E."/>
            <person name="Lomsadze A."/>
            <person name="Armour M."/>
            <person name="Olukolu B."/>
            <person name="Poorten T."/>
            <person name="Britton C."/>
            <person name="Davik J."/>
            <person name="Ashrafi H."/>
            <person name="Aiden E.L."/>
            <person name="Borodovsky M."/>
            <person name="Worthington M."/>
        </authorList>
    </citation>
    <scope>NUCLEOTIDE SEQUENCE [LARGE SCALE GENOMIC DNA]</scope>
    <source>
        <strain evidence="1">PI 553951</strain>
    </source>
</reference>
<dbReference type="Proteomes" id="UP001457282">
    <property type="component" value="Unassembled WGS sequence"/>
</dbReference>
<proteinExistence type="predicted"/>
<sequence>MAFQSINHNLTESLLVNGATNDAAMVASRFFSIEAFSILNVFNASMVASSSFLAALTFFHSADLVALVLDLCFSDRALQNESSEESTIDVQWILKRNARDDDVRALCHCVRSDDELAD</sequence>
<protein>
    <submittedName>
        <fullName evidence="1">Uncharacterized protein</fullName>
    </submittedName>
</protein>
<gene>
    <name evidence="1" type="ORF">M0R45_009209</name>
</gene>
<name>A0AAW1Y2X1_RUBAR</name>
<accession>A0AAW1Y2X1</accession>
<comment type="caution">
    <text evidence="1">The sequence shown here is derived from an EMBL/GenBank/DDBJ whole genome shotgun (WGS) entry which is preliminary data.</text>
</comment>
<organism evidence="1 2">
    <name type="scientific">Rubus argutus</name>
    <name type="common">Southern blackberry</name>
    <dbReference type="NCBI Taxonomy" id="59490"/>
    <lineage>
        <taxon>Eukaryota</taxon>
        <taxon>Viridiplantae</taxon>
        <taxon>Streptophyta</taxon>
        <taxon>Embryophyta</taxon>
        <taxon>Tracheophyta</taxon>
        <taxon>Spermatophyta</taxon>
        <taxon>Magnoliopsida</taxon>
        <taxon>eudicotyledons</taxon>
        <taxon>Gunneridae</taxon>
        <taxon>Pentapetalae</taxon>
        <taxon>rosids</taxon>
        <taxon>fabids</taxon>
        <taxon>Rosales</taxon>
        <taxon>Rosaceae</taxon>
        <taxon>Rosoideae</taxon>
        <taxon>Rosoideae incertae sedis</taxon>
        <taxon>Rubus</taxon>
    </lineage>
</organism>